<dbReference type="InterPro" id="IPR006822">
    <property type="entry name" value="Coatomer_esu"/>
</dbReference>
<comment type="caution">
    <text evidence="12">The sequence shown here is derived from an EMBL/GenBank/DDBJ whole genome shotgun (WGS) entry which is preliminary data.</text>
</comment>
<keyword evidence="8" id="KW-0333">Golgi apparatus</keyword>
<dbReference type="SUPFAM" id="SSF48452">
    <property type="entry name" value="TPR-like"/>
    <property type="match status" value="1"/>
</dbReference>
<comment type="function">
    <text evidence="11">The coatomer is a cytosolic protein complex that binds to dilysine motifs and reversibly associates with Golgi non-clathrin-coated vesicles, which further mediate biosynthetic protein transport from the ER, via the Golgi up to the trans Golgi network. The coatomer complex is required for budding from Golgi membranes, and is essential for the retrograde Golgi-to-ER transport of dilysine-tagged proteins.</text>
</comment>
<evidence type="ECO:0000256" key="7">
    <source>
        <dbReference type="ARBA" id="ARBA00022927"/>
    </source>
</evidence>
<evidence type="ECO:0000256" key="2">
    <source>
        <dbReference type="ARBA" id="ARBA00004347"/>
    </source>
</evidence>
<dbReference type="InterPro" id="IPR011990">
    <property type="entry name" value="TPR-like_helical_dom_sf"/>
</dbReference>
<accession>A0A427AEK6</accession>
<dbReference type="GO" id="GO:0006888">
    <property type="term" value="P:endoplasmic reticulum to Golgi vesicle-mediated transport"/>
    <property type="evidence" value="ECO:0007669"/>
    <property type="project" value="TreeGrafter"/>
</dbReference>
<comment type="subcellular location">
    <subcellularLocation>
        <location evidence="2">Cytoplasmic vesicle</location>
        <location evidence="2">COPI-coated vesicle membrane</location>
        <topology evidence="2">Peripheral membrane protein</topology>
        <orientation evidence="2">Cytoplasmic side</orientation>
    </subcellularLocation>
    <subcellularLocation>
        <location evidence="1">Golgi apparatus membrane</location>
        <topology evidence="1">Peripheral membrane protein</topology>
        <orientation evidence="1">Cytoplasmic side</orientation>
    </subcellularLocation>
</comment>
<comment type="similarity">
    <text evidence="3">Belongs to the COPE family.</text>
</comment>
<dbReference type="Proteomes" id="UP000287651">
    <property type="component" value="Unassembled WGS sequence"/>
</dbReference>
<dbReference type="AlphaFoldDB" id="A0A427AEK6"/>
<evidence type="ECO:0000256" key="8">
    <source>
        <dbReference type="ARBA" id="ARBA00023034"/>
    </source>
</evidence>
<evidence type="ECO:0000313" key="12">
    <source>
        <dbReference type="EMBL" id="RRT74697.1"/>
    </source>
</evidence>
<dbReference type="GO" id="GO:0005198">
    <property type="term" value="F:structural molecule activity"/>
    <property type="evidence" value="ECO:0007669"/>
    <property type="project" value="InterPro"/>
</dbReference>
<keyword evidence="10" id="KW-0968">Cytoplasmic vesicle</keyword>
<dbReference type="Gene3D" id="1.25.40.10">
    <property type="entry name" value="Tetratricopeptide repeat domain"/>
    <property type="match status" value="2"/>
</dbReference>
<evidence type="ECO:0000256" key="1">
    <source>
        <dbReference type="ARBA" id="ARBA00004255"/>
    </source>
</evidence>
<evidence type="ECO:0000256" key="10">
    <source>
        <dbReference type="ARBA" id="ARBA00023329"/>
    </source>
</evidence>
<sequence>MAATPDLLFGLRNSFYLGAYQAAINSSDIPNLPADDALERDVLVHQSYIALGSYQVPLSSFGSLLFDQGSRSLIGLHALNVQIFIKMHRSDYAEKQLKIMQQIDEDHTLTQLANAWLDLAMGGSKVQEAYLIFQDFSEKYQMTGTILNGKAVCCMHMNRFDEAESLLLEALNKVSF</sequence>
<keyword evidence="5" id="KW-0963">Cytoplasm</keyword>
<dbReference type="GO" id="GO:0030126">
    <property type="term" value="C:COPI vesicle coat"/>
    <property type="evidence" value="ECO:0007669"/>
    <property type="project" value="TreeGrafter"/>
</dbReference>
<dbReference type="GO" id="GO:0006890">
    <property type="term" value="P:retrograde vesicle-mediated transport, Golgi to endoplasmic reticulum"/>
    <property type="evidence" value="ECO:0007669"/>
    <property type="project" value="InterPro"/>
</dbReference>
<keyword evidence="6" id="KW-0931">ER-Golgi transport</keyword>
<dbReference type="GO" id="GO:0006891">
    <property type="term" value="P:intra-Golgi vesicle-mediated transport"/>
    <property type="evidence" value="ECO:0007669"/>
    <property type="project" value="TreeGrafter"/>
</dbReference>
<keyword evidence="7" id="KW-0653">Protein transport</keyword>
<reference evidence="12 13" key="1">
    <citation type="journal article" date="2014" name="Agronomy (Basel)">
        <title>A Draft Genome Sequence for Ensete ventricosum, the Drought-Tolerant Tree Against Hunger.</title>
        <authorList>
            <person name="Harrison J."/>
            <person name="Moore K.A."/>
            <person name="Paszkiewicz K."/>
            <person name="Jones T."/>
            <person name="Grant M."/>
            <person name="Ambacheew D."/>
            <person name="Muzemil S."/>
            <person name="Studholme D.J."/>
        </authorList>
    </citation>
    <scope>NUCLEOTIDE SEQUENCE [LARGE SCALE GENOMIC DNA]</scope>
</reference>
<evidence type="ECO:0000256" key="3">
    <source>
        <dbReference type="ARBA" id="ARBA00008827"/>
    </source>
</evidence>
<gene>
    <name evidence="12" type="ORF">B296_00032031</name>
</gene>
<dbReference type="EMBL" id="AMZH03002699">
    <property type="protein sequence ID" value="RRT74697.1"/>
    <property type="molecule type" value="Genomic_DNA"/>
</dbReference>
<protein>
    <recommendedName>
        <fullName evidence="14">Coatomer subunit epsilon</fullName>
    </recommendedName>
</protein>
<keyword evidence="9" id="KW-0472">Membrane</keyword>
<keyword evidence="4" id="KW-0813">Transport</keyword>
<name>A0A427AEK6_ENSVE</name>
<dbReference type="PANTHER" id="PTHR10805:SF0">
    <property type="entry name" value="COATOMER SUBUNIT EPSILON"/>
    <property type="match status" value="1"/>
</dbReference>
<evidence type="ECO:0000256" key="4">
    <source>
        <dbReference type="ARBA" id="ARBA00022448"/>
    </source>
</evidence>
<dbReference type="Pfam" id="PF04733">
    <property type="entry name" value="Coatomer_E"/>
    <property type="match status" value="2"/>
</dbReference>
<organism evidence="12 13">
    <name type="scientific">Ensete ventricosum</name>
    <name type="common">Abyssinian banana</name>
    <name type="synonym">Musa ensete</name>
    <dbReference type="NCBI Taxonomy" id="4639"/>
    <lineage>
        <taxon>Eukaryota</taxon>
        <taxon>Viridiplantae</taxon>
        <taxon>Streptophyta</taxon>
        <taxon>Embryophyta</taxon>
        <taxon>Tracheophyta</taxon>
        <taxon>Spermatophyta</taxon>
        <taxon>Magnoliopsida</taxon>
        <taxon>Liliopsida</taxon>
        <taxon>Zingiberales</taxon>
        <taxon>Musaceae</taxon>
        <taxon>Ensete</taxon>
    </lineage>
</organism>
<evidence type="ECO:0008006" key="14">
    <source>
        <dbReference type="Google" id="ProtNLM"/>
    </source>
</evidence>
<evidence type="ECO:0000256" key="9">
    <source>
        <dbReference type="ARBA" id="ARBA00023136"/>
    </source>
</evidence>
<evidence type="ECO:0000313" key="13">
    <source>
        <dbReference type="Proteomes" id="UP000287651"/>
    </source>
</evidence>
<dbReference type="GO" id="GO:0000139">
    <property type="term" value="C:Golgi membrane"/>
    <property type="evidence" value="ECO:0007669"/>
    <property type="project" value="UniProtKB-SubCell"/>
</dbReference>
<evidence type="ECO:0000256" key="11">
    <source>
        <dbReference type="ARBA" id="ARBA00025582"/>
    </source>
</evidence>
<evidence type="ECO:0000256" key="5">
    <source>
        <dbReference type="ARBA" id="ARBA00022490"/>
    </source>
</evidence>
<proteinExistence type="inferred from homology"/>
<evidence type="ECO:0000256" key="6">
    <source>
        <dbReference type="ARBA" id="ARBA00022892"/>
    </source>
</evidence>
<dbReference type="GO" id="GO:0015031">
    <property type="term" value="P:protein transport"/>
    <property type="evidence" value="ECO:0007669"/>
    <property type="project" value="UniProtKB-KW"/>
</dbReference>
<dbReference type="PANTHER" id="PTHR10805">
    <property type="entry name" value="COATOMER SUBUNIT EPSILON"/>
    <property type="match status" value="1"/>
</dbReference>